<dbReference type="PANTHER" id="PTHR30469:SF15">
    <property type="entry name" value="HLYD FAMILY OF SECRETION PROTEINS"/>
    <property type="match status" value="1"/>
</dbReference>
<dbReference type="PANTHER" id="PTHR30469">
    <property type="entry name" value="MULTIDRUG RESISTANCE PROTEIN MDTA"/>
    <property type="match status" value="1"/>
</dbReference>
<dbReference type="GO" id="GO:0015562">
    <property type="term" value="F:efflux transmembrane transporter activity"/>
    <property type="evidence" value="ECO:0007669"/>
    <property type="project" value="TreeGrafter"/>
</dbReference>
<organism evidence="6 7">
    <name type="scientific">Roseateles oligotrophus</name>
    <dbReference type="NCBI Taxonomy" id="1769250"/>
    <lineage>
        <taxon>Bacteria</taxon>
        <taxon>Pseudomonadati</taxon>
        <taxon>Pseudomonadota</taxon>
        <taxon>Betaproteobacteria</taxon>
        <taxon>Burkholderiales</taxon>
        <taxon>Sphaerotilaceae</taxon>
        <taxon>Roseateles</taxon>
    </lineage>
</organism>
<dbReference type="Gene3D" id="2.40.30.170">
    <property type="match status" value="1"/>
</dbReference>
<dbReference type="NCBIfam" id="TIGR01730">
    <property type="entry name" value="RND_mfp"/>
    <property type="match status" value="1"/>
</dbReference>
<dbReference type="Gene3D" id="2.40.50.100">
    <property type="match status" value="1"/>
</dbReference>
<comment type="similarity">
    <text evidence="1">Belongs to the membrane fusion protein (MFP) (TC 8.A.1) family.</text>
</comment>
<dbReference type="Gene3D" id="2.40.420.20">
    <property type="match status" value="1"/>
</dbReference>
<comment type="caution">
    <text evidence="6">The sequence shown here is derived from an EMBL/GenBank/DDBJ whole genome shotgun (WGS) entry which is preliminary data.</text>
</comment>
<evidence type="ECO:0000259" key="5">
    <source>
        <dbReference type="Pfam" id="PF25989"/>
    </source>
</evidence>
<dbReference type="Proteomes" id="UP000562027">
    <property type="component" value="Unassembled WGS sequence"/>
</dbReference>
<feature type="domain" description="Multidrug resistance protein MdtA-like barrel-sandwich hybrid" evidence="4">
    <location>
        <begin position="62"/>
        <end position="200"/>
    </location>
</feature>
<proteinExistence type="inferred from homology"/>
<dbReference type="SUPFAM" id="SSF111369">
    <property type="entry name" value="HlyD-like secretion proteins"/>
    <property type="match status" value="1"/>
</dbReference>
<dbReference type="RefSeq" id="WP_184301056.1">
    <property type="nucleotide sequence ID" value="NZ_JACHLP010000006.1"/>
</dbReference>
<dbReference type="AlphaFoldDB" id="A0A840LCW4"/>
<sequence>MTLTVYQRGIALFAASLLVGPAAADPAPKAKPALTVQVISPQSAEWAQTLAAKGSVAAWAEAQVGAELAGLRLAELRAQVGDAVKRGQLLARLNSESVQAELAQSQAALAEARAQLAGAASDATAARALQASGSTALSAQQLQQLLTQEATAQARLAAAKARVDNDQLRLSQTRILAPDDGVITARAAQLGMVVQPGQELFRLQRQNRLEWRAELPAESLGQLRPGQPVLVQGAQGQSIAARLRVVAPSVDPQTRLGLVYVDLPPSAAAAGLRAGSFARGEFKLGASAALSLPQSAVLQRDGFSYVFRVGADQRVQQLKVSTGRRLGERIELAAGLGADARVVASGVGFLRDGDSVKVVAAAAAPATAPAKP</sequence>
<dbReference type="Gene3D" id="1.10.287.470">
    <property type="entry name" value="Helix hairpin bin"/>
    <property type="match status" value="1"/>
</dbReference>
<keyword evidence="7" id="KW-1185">Reference proteome</keyword>
<name>A0A840LCW4_9BURK</name>
<feature type="signal peptide" evidence="3">
    <location>
        <begin position="1"/>
        <end position="24"/>
    </location>
</feature>
<dbReference type="Pfam" id="PF25917">
    <property type="entry name" value="BSH_RND"/>
    <property type="match status" value="1"/>
</dbReference>
<reference evidence="6 7" key="1">
    <citation type="submission" date="2020-08" db="EMBL/GenBank/DDBJ databases">
        <title>Functional genomics of gut bacteria from endangered species of beetles.</title>
        <authorList>
            <person name="Carlos-Shanley C."/>
        </authorList>
    </citation>
    <scope>NUCLEOTIDE SEQUENCE [LARGE SCALE GENOMIC DNA]</scope>
    <source>
        <strain evidence="6 7">S00239</strain>
    </source>
</reference>
<feature type="domain" description="YknX-like C-terminal permuted SH3-like" evidence="5">
    <location>
        <begin position="289"/>
        <end position="358"/>
    </location>
</feature>
<evidence type="ECO:0000256" key="2">
    <source>
        <dbReference type="SAM" id="Coils"/>
    </source>
</evidence>
<evidence type="ECO:0000313" key="6">
    <source>
        <dbReference type="EMBL" id="MBB4844523.1"/>
    </source>
</evidence>
<keyword evidence="3" id="KW-0732">Signal</keyword>
<dbReference type="InterPro" id="IPR058625">
    <property type="entry name" value="MdtA-like_BSH"/>
</dbReference>
<dbReference type="EMBL" id="JACHLP010000006">
    <property type="protein sequence ID" value="MBB4844523.1"/>
    <property type="molecule type" value="Genomic_DNA"/>
</dbReference>
<keyword evidence="2" id="KW-0175">Coiled coil</keyword>
<evidence type="ECO:0000256" key="3">
    <source>
        <dbReference type="SAM" id="SignalP"/>
    </source>
</evidence>
<dbReference type="InterPro" id="IPR006143">
    <property type="entry name" value="RND_pump_MFP"/>
</dbReference>
<accession>A0A840LCW4</accession>
<gene>
    <name evidence="6" type="ORF">HNP55_003067</name>
</gene>
<dbReference type="InterPro" id="IPR058637">
    <property type="entry name" value="YknX-like_C"/>
</dbReference>
<evidence type="ECO:0000256" key="1">
    <source>
        <dbReference type="ARBA" id="ARBA00009477"/>
    </source>
</evidence>
<dbReference type="GO" id="GO:1990281">
    <property type="term" value="C:efflux pump complex"/>
    <property type="evidence" value="ECO:0007669"/>
    <property type="project" value="TreeGrafter"/>
</dbReference>
<dbReference type="Pfam" id="PF25989">
    <property type="entry name" value="YknX_C"/>
    <property type="match status" value="1"/>
</dbReference>
<evidence type="ECO:0000313" key="7">
    <source>
        <dbReference type="Proteomes" id="UP000562027"/>
    </source>
</evidence>
<feature type="coiled-coil region" evidence="2">
    <location>
        <begin position="95"/>
        <end position="162"/>
    </location>
</feature>
<evidence type="ECO:0000259" key="4">
    <source>
        <dbReference type="Pfam" id="PF25917"/>
    </source>
</evidence>
<protein>
    <submittedName>
        <fullName evidence="6">RND family efflux transporter MFP subunit</fullName>
    </submittedName>
</protein>
<feature type="chain" id="PRO_5032271369" evidence="3">
    <location>
        <begin position="25"/>
        <end position="372"/>
    </location>
</feature>